<protein>
    <submittedName>
        <fullName evidence="2">Uncharacterized protein</fullName>
    </submittedName>
</protein>
<keyword evidence="1" id="KW-0472">Membrane</keyword>
<name>A0A9D4NIF7_DREPO</name>
<reference evidence="2" key="2">
    <citation type="submission" date="2020-11" db="EMBL/GenBank/DDBJ databases">
        <authorList>
            <person name="McCartney M.A."/>
            <person name="Auch B."/>
            <person name="Kono T."/>
            <person name="Mallez S."/>
            <person name="Becker A."/>
            <person name="Gohl D.M."/>
            <person name="Silverstein K.A.T."/>
            <person name="Koren S."/>
            <person name="Bechman K.B."/>
            <person name="Herman A."/>
            <person name="Abrahante J.E."/>
            <person name="Garbe J."/>
        </authorList>
    </citation>
    <scope>NUCLEOTIDE SEQUENCE</scope>
    <source>
        <strain evidence="2">Duluth1</strain>
        <tissue evidence="2">Whole animal</tissue>
    </source>
</reference>
<keyword evidence="3" id="KW-1185">Reference proteome</keyword>
<keyword evidence="1" id="KW-1133">Transmembrane helix</keyword>
<proteinExistence type="predicted"/>
<dbReference type="EMBL" id="JAIWYP010000001">
    <property type="protein sequence ID" value="KAH3894881.1"/>
    <property type="molecule type" value="Genomic_DNA"/>
</dbReference>
<feature type="transmembrane region" description="Helical" evidence="1">
    <location>
        <begin position="43"/>
        <end position="62"/>
    </location>
</feature>
<organism evidence="2 3">
    <name type="scientific">Dreissena polymorpha</name>
    <name type="common">Zebra mussel</name>
    <name type="synonym">Mytilus polymorpha</name>
    <dbReference type="NCBI Taxonomy" id="45954"/>
    <lineage>
        <taxon>Eukaryota</taxon>
        <taxon>Metazoa</taxon>
        <taxon>Spiralia</taxon>
        <taxon>Lophotrochozoa</taxon>
        <taxon>Mollusca</taxon>
        <taxon>Bivalvia</taxon>
        <taxon>Autobranchia</taxon>
        <taxon>Heteroconchia</taxon>
        <taxon>Euheterodonta</taxon>
        <taxon>Imparidentia</taxon>
        <taxon>Neoheterodontei</taxon>
        <taxon>Myida</taxon>
        <taxon>Dreissenoidea</taxon>
        <taxon>Dreissenidae</taxon>
        <taxon>Dreissena</taxon>
    </lineage>
</organism>
<dbReference type="AlphaFoldDB" id="A0A9D4NIF7"/>
<sequence length="63" mass="7239">METRDMLVFDHLLYKTHVYGRNMAASYKKLFSYNKVKTLPNGVPTMKIIIFSLFVGSILSIVP</sequence>
<gene>
    <name evidence="2" type="ORF">DPMN_019041</name>
</gene>
<evidence type="ECO:0000313" key="2">
    <source>
        <dbReference type="EMBL" id="KAH3894881.1"/>
    </source>
</evidence>
<dbReference type="Proteomes" id="UP000828390">
    <property type="component" value="Unassembled WGS sequence"/>
</dbReference>
<accession>A0A9D4NIF7</accession>
<evidence type="ECO:0000256" key="1">
    <source>
        <dbReference type="SAM" id="Phobius"/>
    </source>
</evidence>
<evidence type="ECO:0000313" key="3">
    <source>
        <dbReference type="Proteomes" id="UP000828390"/>
    </source>
</evidence>
<reference evidence="2" key="1">
    <citation type="journal article" date="2019" name="bioRxiv">
        <title>The Genome of the Zebra Mussel, Dreissena polymorpha: A Resource for Invasive Species Research.</title>
        <authorList>
            <person name="McCartney M.A."/>
            <person name="Auch B."/>
            <person name="Kono T."/>
            <person name="Mallez S."/>
            <person name="Zhang Y."/>
            <person name="Obille A."/>
            <person name="Becker A."/>
            <person name="Abrahante J.E."/>
            <person name="Garbe J."/>
            <person name="Badalamenti J.P."/>
            <person name="Herman A."/>
            <person name="Mangelson H."/>
            <person name="Liachko I."/>
            <person name="Sullivan S."/>
            <person name="Sone E.D."/>
            <person name="Koren S."/>
            <person name="Silverstein K.A.T."/>
            <person name="Beckman K.B."/>
            <person name="Gohl D.M."/>
        </authorList>
    </citation>
    <scope>NUCLEOTIDE SEQUENCE</scope>
    <source>
        <strain evidence="2">Duluth1</strain>
        <tissue evidence="2">Whole animal</tissue>
    </source>
</reference>
<keyword evidence="1" id="KW-0812">Transmembrane</keyword>
<comment type="caution">
    <text evidence="2">The sequence shown here is derived from an EMBL/GenBank/DDBJ whole genome shotgun (WGS) entry which is preliminary data.</text>
</comment>